<evidence type="ECO:0000256" key="2">
    <source>
        <dbReference type="SAM" id="Phobius"/>
    </source>
</evidence>
<comment type="caution">
    <text evidence="3">The sequence shown here is derived from an EMBL/GenBank/DDBJ whole genome shotgun (WGS) entry which is preliminary data.</text>
</comment>
<feature type="compositionally biased region" description="Low complexity" evidence="1">
    <location>
        <begin position="285"/>
        <end position="298"/>
    </location>
</feature>
<sequence length="360" mass="38155">MIYIFRSCEACTNGCGKAVGAVCNPLCRVLDRPLGSYAFLTGAVNALSCLLAILSLGDDMRCSSGESAANLFAMMNVAASIVHAGFALYLQQRLVRGLQRNAALGNHGSTARQLMKEAGDIVLYDVGFCLYVFFFVAAFFVQFWGFSVLGGCRDAGTAWGSATLQVLFCLGAVAFGFCWSCAMQCSDCCGLFSPGAARQPLSGGLPGQPQPQRGPVGLTRLIVGSSNMTGPPSLHAGAVVMGTPVQRPPPSHTRAGRTAPQSPPPRRRRSQRRRSSPSQRRPRGPGRWPRPARWASRAEACRRPAGSSGGAGEALVPAILAHILCLSPPPPPPGLVHHPLRFLDDLQDVCQVGVSARARQ</sequence>
<feature type="transmembrane region" description="Helical" evidence="2">
    <location>
        <begin position="37"/>
        <end position="56"/>
    </location>
</feature>
<dbReference type="EMBL" id="CAUYUJ010014828">
    <property type="protein sequence ID" value="CAK0846518.1"/>
    <property type="molecule type" value="Genomic_DNA"/>
</dbReference>
<evidence type="ECO:0000313" key="3">
    <source>
        <dbReference type="EMBL" id="CAK0846518.1"/>
    </source>
</evidence>
<feature type="transmembrane region" description="Helical" evidence="2">
    <location>
        <begin position="68"/>
        <end position="90"/>
    </location>
</feature>
<reference evidence="3" key="1">
    <citation type="submission" date="2023-10" db="EMBL/GenBank/DDBJ databases">
        <authorList>
            <person name="Chen Y."/>
            <person name="Shah S."/>
            <person name="Dougan E. K."/>
            <person name="Thang M."/>
            <person name="Chan C."/>
        </authorList>
    </citation>
    <scope>NUCLEOTIDE SEQUENCE [LARGE SCALE GENOMIC DNA]</scope>
</reference>
<keyword evidence="4" id="KW-1185">Reference proteome</keyword>
<keyword evidence="2" id="KW-0812">Transmembrane</keyword>
<name>A0ABN9TLR2_9DINO</name>
<gene>
    <name evidence="3" type="ORF">PCOR1329_LOCUS39993</name>
</gene>
<feature type="non-terminal residue" evidence="3">
    <location>
        <position position="360"/>
    </location>
</feature>
<proteinExistence type="predicted"/>
<feature type="region of interest" description="Disordered" evidence="1">
    <location>
        <begin position="233"/>
        <end position="311"/>
    </location>
</feature>
<feature type="transmembrane region" description="Helical" evidence="2">
    <location>
        <begin position="158"/>
        <end position="179"/>
    </location>
</feature>
<dbReference type="Proteomes" id="UP001189429">
    <property type="component" value="Unassembled WGS sequence"/>
</dbReference>
<organism evidence="3 4">
    <name type="scientific">Prorocentrum cordatum</name>
    <dbReference type="NCBI Taxonomy" id="2364126"/>
    <lineage>
        <taxon>Eukaryota</taxon>
        <taxon>Sar</taxon>
        <taxon>Alveolata</taxon>
        <taxon>Dinophyceae</taxon>
        <taxon>Prorocentrales</taxon>
        <taxon>Prorocentraceae</taxon>
        <taxon>Prorocentrum</taxon>
    </lineage>
</organism>
<protein>
    <recommendedName>
        <fullName evidence="5">H(+)-exporting diphosphatase</fullName>
    </recommendedName>
</protein>
<keyword evidence="2" id="KW-0472">Membrane</keyword>
<feature type="transmembrane region" description="Helical" evidence="2">
    <location>
        <begin position="122"/>
        <end position="146"/>
    </location>
</feature>
<evidence type="ECO:0008006" key="5">
    <source>
        <dbReference type="Google" id="ProtNLM"/>
    </source>
</evidence>
<evidence type="ECO:0000313" key="4">
    <source>
        <dbReference type="Proteomes" id="UP001189429"/>
    </source>
</evidence>
<evidence type="ECO:0000256" key="1">
    <source>
        <dbReference type="SAM" id="MobiDB-lite"/>
    </source>
</evidence>
<feature type="compositionally biased region" description="Basic residues" evidence="1">
    <location>
        <begin position="265"/>
        <end position="284"/>
    </location>
</feature>
<keyword evidence="2" id="KW-1133">Transmembrane helix</keyword>
<accession>A0ABN9TLR2</accession>